<feature type="transmembrane region" description="Helical" evidence="5">
    <location>
        <begin position="148"/>
        <end position="174"/>
    </location>
</feature>
<keyword evidence="4 5" id="KW-0472">Membrane</keyword>
<keyword evidence="5" id="KW-1003">Cell membrane</keyword>
<organism evidence="7 8">
    <name type="scientific">Malaciobacter molluscorum LMG 25693</name>
    <dbReference type="NCBI Taxonomy" id="870501"/>
    <lineage>
        <taxon>Bacteria</taxon>
        <taxon>Pseudomonadati</taxon>
        <taxon>Campylobacterota</taxon>
        <taxon>Epsilonproteobacteria</taxon>
        <taxon>Campylobacterales</taxon>
        <taxon>Arcobacteraceae</taxon>
        <taxon>Malaciobacter</taxon>
    </lineage>
</organism>
<keyword evidence="8" id="KW-1185">Reference proteome</keyword>
<evidence type="ECO:0000313" key="7">
    <source>
        <dbReference type="EMBL" id="PHO18968.1"/>
    </source>
</evidence>
<feature type="transmembrane region" description="Helical" evidence="5">
    <location>
        <begin position="218"/>
        <end position="238"/>
    </location>
</feature>
<dbReference type="RefSeq" id="WP_099341328.1">
    <property type="nucleotide sequence ID" value="NZ_CP032098.1"/>
</dbReference>
<evidence type="ECO:0000256" key="2">
    <source>
        <dbReference type="ARBA" id="ARBA00022692"/>
    </source>
</evidence>
<evidence type="ECO:0000256" key="5">
    <source>
        <dbReference type="RuleBase" id="RU363041"/>
    </source>
</evidence>
<dbReference type="PANTHER" id="PTHR43483:SF3">
    <property type="entry name" value="MEMBRANE TRANSPORTER PROTEIN HI_0806-RELATED"/>
    <property type="match status" value="1"/>
</dbReference>
<dbReference type="AlphaFoldDB" id="A0A2G1DKE1"/>
<dbReference type="EMBL" id="CP032098">
    <property type="protein sequence ID" value="AXX92542.1"/>
    <property type="molecule type" value="Genomic_DNA"/>
</dbReference>
<comment type="subcellular location">
    <subcellularLocation>
        <location evidence="5">Cell membrane</location>
        <topology evidence="5">Multi-pass membrane protein</topology>
    </subcellularLocation>
    <subcellularLocation>
        <location evidence="1">Membrane</location>
        <topology evidence="1">Multi-pass membrane protein</topology>
    </subcellularLocation>
</comment>
<evidence type="ECO:0000313" key="6">
    <source>
        <dbReference type="EMBL" id="AXX92542.1"/>
    </source>
</evidence>
<evidence type="ECO:0000313" key="8">
    <source>
        <dbReference type="Proteomes" id="UP000221222"/>
    </source>
</evidence>
<evidence type="ECO:0000256" key="3">
    <source>
        <dbReference type="ARBA" id="ARBA00022989"/>
    </source>
</evidence>
<dbReference type="Proteomes" id="UP000221222">
    <property type="component" value="Unassembled WGS sequence"/>
</dbReference>
<dbReference type="InterPro" id="IPR002781">
    <property type="entry name" value="TM_pro_TauE-like"/>
</dbReference>
<feature type="transmembrane region" description="Helical" evidence="5">
    <location>
        <begin position="50"/>
        <end position="68"/>
    </location>
</feature>
<accession>A0A2G1DKE1</accession>
<dbReference type="Proteomes" id="UP000262712">
    <property type="component" value="Chromosome"/>
</dbReference>
<reference evidence="6 9" key="2">
    <citation type="submission" date="2018-08" db="EMBL/GenBank/DDBJ databases">
        <title>Complete genome of the Arcobacter molluscorum type strain LMG 25693.</title>
        <authorList>
            <person name="Miller W.G."/>
            <person name="Yee E."/>
            <person name="Bono J.L."/>
        </authorList>
    </citation>
    <scope>NUCLEOTIDE SEQUENCE [LARGE SCALE GENOMIC DNA]</scope>
    <source>
        <strain evidence="6 9">CECT 7696</strain>
    </source>
</reference>
<dbReference type="PANTHER" id="PTHR43483">
    <property type="entry name" value="MEMBRANE TRANSPORTER PROTEIN HI_0806-RELATED"/>
    <property type="match status" value="1"/>
</dbReference>
<protein>
    <recommendedName>
        <fullName evidence="5">Probable membrane transporter protein</fullName>
    </recommendedName>
</protein>
<keyword evidence="2 5" id="KW-0812">Transmembrane</keyword>
<proteinExistence type="inferred from homology"/>
<feature type="transmembrane region" description="Helical" evidence="5">
    <location>
        <begin position="6"/>
        <end position="38"/>
    </location>
</feature>
<evidence type="ECO:0000256" key="4">
    <source>
        <dbReference type="ARBA" id="ARBA00023136"/>
    </source>
</evidence>
<feature type="transmembrane region" description="Helical" evidence="5">
    <location>
        <begin position="250"/>
        <end position="267"/>
    </location>
</feature>
<feature type="transmembrane region" description="Helical" evidence="5">
    <location>
        <begin position="113"/>
        <end position="136"/>
    </location>
</feature>
<feature type="transmembrane region" description="Helical" evidence="5">
    <location>
        <begin position="88"/>
        <end position="106"/>
    </location>
</feature>
<dbReference type="Pfam" id="PF01925">
    <property type="entry name" value="TauE"/>
    <property type="match status" value="1"/>
</dbReference>
<name>A0A2G1DKE1_9BACT</name>
<dbReference type="KEGG" id="amol:AMOL_1573"/>
<feature type="transmembrane region" description="Helical" evidence="5">
    <location>
        <begin position="186"/>
        <end position="206"/>
    </location>
</feature>
<dbReference type="GO" id="GO:0005886">
    <property type="term" value="C:plasma membrane"/>
    <property type="evidence" value="ECO:0007669"/>
    <property type="project" value="UniProtKB-SubCell"/>
</dbReference>
<evidence type="ECO:0000256" key="1">
    <source>
        <dbReference type="ARBA" id="ARBA00004141"/>
    </source>
</evidence>
<keyword evidence="3 5" id="KW-1133">Transmembrane helix</keyword>
<dbReference type="EMBL" id="NXFY01000002">
    <property type="protein sequence ID" value="PHO18968.1"/>
    <property type="molecule type" value="Genomic_DNA"/>
</dbReference>
<sequence>MNELLILIPILLGSGIIAGLLAGLLGVGGGIVIVPMLYHIFMYMHIDISIAMPLAIGTSLSTIVVTSIISARSHHKKGGIDWELSKRWIPFVIFGVLLGTISSKFIDGSNLKFMFGVLLLIISINMIVSSFKTLVISNELPGKFRQSIFATLLGGFASMLGIGGGTLMVPLLTLFSFPIHRAVSTASIFGLIISVPATISYIIIGWNIENLPIASTGYVNWIAFIILVPMTMFFAPFGVKLAYKLNVKQLKIAFAVFLACVGLKMVLV</sequence>
<gene>
    <name evidence="6" type="ORF">AMOL_1573</name>
    <name evidence="7" type="ORF">CPU12_01605</name>
</gene>
<evidence type="ECO:0000313" key="9">
    <source>
        <dbReference type="Proteomes" id="UP000262712"/>
    </source>
</evidence>
<reference evidence="7 8" key="1">
    <citation type="submission" date="2017-09" db="EMBL/GenBank/DDBJ databases">
        <title>Arcobacter canalis sp. nov., a new species isolated from a water canal contaminated with urban sewage.</title>
        <authorList>
            <person name="Perez-Cataluna A."/>
            <person name="Salas-Masso N."/>
            <person name="Figueras M.J."/>
        </authorList>
    </citation>
    <scope>NUCLEOTIDE SEQUENCE [LARGE SCALE GENOMIC DNA]</scope>
    <source>
        <strain evidence="7 8">F98-3</strain>
    </source>
</reference>
<comment type="similarity">
    <text evidence="5">Belongs to the 4-toluene sulfonate uptake permease (TSUP) (TC 2.A.102) family.</text>
</comment>